<evidence type="ECO:0000313" key="1">
    <source>
        <dbReference type="Proteomes" id="UP000887576"/>
    </source>
</evidence>
<dbReference type="Proteomes" id="UP000887576">
    <property type="component" value="Unplaced"/>
</dbReference>
<dbReference type="WBParaSite" id="JU765_v2.g16365.t1">
    <property type="protein sequence ID" value="JU765_v2.g16365.t1"/>
    <property type="gene ID" value="JU765_v2.g16365"/>
</dbReference>
<proteinExistence type="predicted"/>
<name>A0AC34QGV9_9BILA</name>
<accession>A0AC34QGV9</accession>
<protein>
    <submittedName>
        <fullName evidence="2">CMP/dCMP-type deaminase domain-containing protein</fullName>
    </submittedName>
</protein>
<reference evidence="2" key="1">
    <citation type="submission" date="2022-11" db="UniProtKB">
        <authorList>
            <consortium name="WormBaseParasite"/>
        </authorList>
    </citation>
    <scope>IDENTIFICATION</scope>
</reference>
<organism evidence="1 2">
    <name type="scientific">Panagrolaimus sp. JU765</name>
    <dbReference type="NCBI Taxonomy" id="591449"/>
    <lineage>
        <taxon>Eukaryota</taxon>
        <taxon>Metazoa</taxon>
        <taxon>Ecdysozoa</taxon>
        <taxon>Nematoda</taxon>
        <taxon>Chromadorea</taxon>
        <taxon>Rhabditida</taxon>
        <taxon>Tylenchina</taxon>
        <taxon>Panagrolaimomorpha</taxon>
        <taxon>Panagrolaimoidea</taxon>
        <taxon>Panagrolaimidae</taxon>
        <taxon>Panagrolaimus</taxon>
    </lineage>
</organism>
<sequence>MKNGPNPEFMKIALEEALAGVLANDGGPFGAVVVKDGVVIARGHNMVTGTNDVTAHAEITAIRNACAALKTHDLSGCQLYTSCYPCPMCMGASLWARLNAVYYAASAADAAAANFDDSVFHDFVKNPISAPDRIWQQLDIEDHLKPFETWQSKEDKIPY</sequence>
<evidence type="ECO:0000313" key="2">
    <source>
        <dbReference type="WBParaSite" id="JU765_v2.g16365.t1"/>
    </source>
</evidence>